<dbReference type="InterPro" id="IPR036280">
    <property type="entry name" value="Multihaem_cyt_sf"/>
</dbReference>
<organism evidence="3 4">
    <name type="scientific">Candidatus Polarisedimenticola svalbardensis</name>
    <dbReference type="NCBI Taxonomy" id="2886004"/>
    <lineage>
        <taxon>Bacteria</taxon>
        <taxon>Pseudomonadati</taxon>
        <taxon>Acidobacteriota</taxon>
        <taxon>Candidatus Polarisedimenticolia</taxon>
        <taxon>Candidatus Polarisedimenticolales</taxon>
        <taxon>Candidatus Polarisedimenticolaceae</taxon>
        <taxon>Candidatus Polarisedimenticola</taxon>
    </lineage>
</organism>
<evidence type="ECO:0000256" key="2">
    <source>
        <dbReference type="SAM" id="SignalP"/>
    </source>
</evidence>
<dbReference type="EMBL" id="JACXWD010000018">
    <property type="protein sequence ID" value="MBD3867918.1"/>
    <property type="molecule type" value="Genomic_DNA"/>
</dbReference>
<gene>
    <name evidence="3" type="ORF">IFK94_07330</name>
</gene>
<keyword evidence="2" id="KW-0732">Signal</keyword>
<evidence type="ECO:0000256" key="1">
    <source>
        <dbReference type="SAM" id="MobiDB-lite"/>
    </source>
</evidence>
<sequence length="372" mass="38721">MNNRRPRTCSPARLPAVAVAVLGFHLLVAPAVLAADPPHWYSTSLVIGCTEQCHSLHNAAGGGLTRAAGNANLCQSCHNPSGLADQAPIPSSASAIPGFSGSSHAFGVPAVNGAYSTERPLNTEMDLRIMGDNVVCSTCHDQHAGTSTQGGTPKISTPEKVTSLGAGTASSQGTFNGALGVWYLLEIDGGGTQVDATFRWSKDNGTSWMVQTVPVGNGSPVVLDSGVEVVFSGVNPGDFVVGEQWEFFGTWPFLRTNLDSGDINSVDKFCRDCHRNWVMTHDTDLVAGGGVRNWDGNFKSHPVGVTLNANGLAYDRAQPLDGNGQAQTAGASPDVDGNPTNDLAFDSSGNVQCLSCHGVHYADSNTATVDAP</sequence>
<evidence type="ECO:0000313" key="3">
    <source>
        <dbReference type="EMBL" id="MBD3867918.1"/>
    </source>
</evidence>
<evidence type="ECO:0000313" key="4">
    <source>
        <dbReference type="Proteomes" id="UP000648239"/>
    </source>
</evidence>
<reference evidence="3 4" key="1">
    <citation type="submission" date="2020-08" db="EMBL/GenBank/DDBJ databases">
        <title>Acidobacteriota in marine sediments use diverse sulfur dissimilation pathways.</title>
        <authorList>
            <person name="Wasmund K."/>
        </authorList>
    </citation>
    <scope>NUCLEOTIDE SEQUENCE [LARGE SCALE GENOMIC DNA]</scope>
    <source>
        <strain evidence="3">MAG AM4</strain>
    </source>
</reference>
<feature type="region of interest" description="Disordered" evidence="1">
    <location>
        <begin position="316"/>
        <end position="342"/>
    </location>
</feature>
<dbReference type="SUPFAM" id="SSF48695">
    <property type="entry name" value="Multiheme cytochromes"/>
    <property type="match status" value="2"/>
</dbReference>
<proteinExistence type="predicted"/>
<comment type="caution">
    <text evidence="3">The sequence shown here is derived from an EMBL/GenBank/DDBJ whole genome shotgun (WGS) entry which is preliminary data.</text>
</comment>
<dbReference type="AlphaFoldDB" id="A0A8J7CL38"/>
<feature type="signal peptide" evidence="2">
    <location>
        <begin position="1"/>
        <end position="34"/>
    </location>
</feature>
<dbReference type="Proteomes" id="UP000648239">
    <property type="component" value="Unassembled WGS sequence"/>
</dbReference>
<feature type="chain" id="PRO_5035308462" evidence="2">
    <location>
        <begin position="35"/>
        <end position="372"/>
    </location>
</feature>
<protein>
    <submittedName>
        <fullName evidence="3">Cytochrome c3 family protein</fullName>
    </submittedName>
</protein>
<name>A0A8J7CL38_9BACT</name>
<accession>A0A8J7CL38</accession>